<keyword evidence="6" id="KW-0227">DNA damage</keyword>
<comment type="catalytic activity">
    <reaction evidence="1">
        <text>S-ubiquitinyl-[E2 ubiquitin-conjugating enzyme]-L-cysteine + [acceptor protein]-L-lysine = [E2 ubiquitin-conjugating enzyme]-L-cysteine + N(6)-ubiquitinyl-[acceptor protein]-L-lysine.</text>
        <dbReference type="EC" id="2.3.2.27"/>
    </reaction>
</comment>
<keyword evidence="7 11" id="KW-0863">Zinc-finger</keyword>
<evidence type="ECO:0000256" key="2">
    <source>
        <dbReference type="ARBA" id="ARBA00004123"/>
    </source>
</evidence>
<dbReference type="OrthoDB" id="6105938at2759"/>
<dbReference type="GO" id="GO:0061630">
    <property type="term" value="F:ubiquitin protein ligase activity"/>
    <property type="evidence" value="ECO:0007669"/>
    <property type="project" value="UniProtKB-EC"/>
</dbReference>
<dbReference type="InterPro" id="IPR051657">
    <property type="entry name" value="RNF168/RNF169_E3_ubiq-ligase"/>
</dbReference>
<keyword evidence="9" id="KW-0862">Zinc</keyword>
<protein>
    <recommendedName>
        <fullName evidence="3">RING-type E3 ubiquitin transferase</fullName>
        <ecNumber evidence="3">2.3.2.27</ecNumber>
    </recommendedName>
</protein>
<feature type="domain" description="RING-type" evidence="12">
    <location>
        <begin position="14"/>
        <end position="54"/>
    </location>
</feature>
<dbReference type="AlphaFoldDB" id="A0A3P7RJN2"/>
<dbReference type="GO" id="GO:0005634">
    <property type="term" value="C:nucleus"/>
    <property type="evidence" value="ECO:0007669"/>
    <property type="project" value="UniProtKB-SubCell"/>
</dbReference>
<dbReference type="EC" id="2.3.2.27" evidence="3"/>
<dbReference type="GO" id="GO:0031491">
    <property type="term" value="F:nucleosome binding"/>
    <property type="evidence" value="ECO:0007669"/>
    <property type="project" value="TreeGrafter"/>
</dbReference>
<evidence type="ECO:0000256" key="8">
    <source>
        <dbReference type="ARBA" id="ARBA00022786"/>
    </source>
</evidence>
<evidence type="ECO:0000256" key="11">
    <source>
        <dbReference type="PROSITE-ProRule" id="PRU00175"/>
    </source>
</evidence>
<dbReference type="InterPro" id="IPR018957">
    <property type="entry name" value="Znf_C3HC4_RING-type"/>
</dbReference>
<proteinExistence type="predicted"/>
<evidence type="ECO:0000256" key="1">
    <source>
        <dbReference type="ARBA" id="ARBA00000900"/>
    </source>
</evidence>
<evidence type="ECO:0000256" key="10">
    <source>
        <dbReference type="ARBA" id="ARBA00023242"/>
    </source>
</evidence>
<dbReference type="Pfam" id="PF00097">
    <property type="entry name" value="zf-C3HC4"/>
    <property type="match status" value="1"/>
</dbReference>
<evidence type="ECO:0000256" key="4">
    <source>
        <dbReference type="ARBA" id="ARBA00022679"/>
    </source>
</evidence>
<keyword evidence="4" id="KW-0808">Transferase</keyword>
<dbReference type="Gene3D" id="3.30.40.10">
    <property type="entry name" value="Zinc/RING finger domain, C3HC4 (zinc finger)"/>
    <property type="match status" value="1"/>
</dbReference>
<name>A0A3P7RJN2_DIBLA</name>
<evidence type="ECO:0000256" key="6">
    <source>
        <dbReference type="ARBA" id="ARBA00022763"/>
    </source>
</evidence>
<dbReference type="PANTHER" id="PTHR23328">
    <property type="entry name" value="RING-TYPE DOMAIN-CONTAINING PROTEIN"/>
    <property type="match status" value="1"/>
</dbReference>
<keyword evidence="8" id="KW-0833">Ubl conjugation pathway</keyword>
<dbReference type="SUPFAM" id="SSF57850">
    <property type="entry name" value="RING/U-box"/>
    <property type="match status" value="1"/>
</dbReference>
<evidence type="ECO:0000256" key="3">
    <source>
        <dbReference type="ARBA" id="ARBA00012483"/>
    </source>
</evidence>
<evidence type="ECO:0000256" key="7">
    <source>
        <dbReference type="ARBA" id="ARBA00022771"/>
    </source>
</evidence>
<comment type="subcellular location">
    <subcellularLocation>
        <location evidence="2">Nucleus</location>
    </subcellularLocation>
</comment>
<evidence type="ECO:0000256" key="9">
    <source>
        <dbReference type="ARBA" id="ARBA00022833"/>
    </source>
</evidence>
<organism evidence="13 14">
    <name type="scientific">Dibothriocephalus latus</name>
    <name type="common">Fish tapeworm</name>
    <name type="synonym">Diphyllobothrium latum</name>
    <dbReference type="NCBI Taxonomy" id="60516"/>
    <lineage>
        <taxon>Eukaryota</taxon>
        <taxon>Metazoa</taxon>
        <taxon>Spiralia</taxon>
        <taxon>Lophotrochozoa</taxon>
        <taxon>Platyhelminthes</taxon>
        <taxon>Cestoda</taxon>
        <taxon>Eucestoda</taxon>
        <taxon>Diphyllobothriidea</taxon>
        <taxon>Diphyllobothriidae</taxon>
        <taxon>Dibothriocephalus</taxon>
    </lineage>
</organism>
<keyword evidence="5" id="KW-0479">Metal-binding</keyword>
<reference evidence="13 14" key="1">
    <citation type="submission" date="2018-11" db="EMBL/GenBank/DDBJ databases">
        <authorList>
            <consortium name="Pathogen Informatics"/>
        </authorList>
    </citation>
    <scope>NUCLEOTIDE SEQUENCE [LARGE SCALE GENOMIC DNA]</scope>
</reference>
<dbReference type="Proteomes" id="UP000281553">
    <property type="component" value="Unassembled WGS sequence"/>
</dbReference>
<dbReference type="InterPro" id="IPR001841">
    <property type="entry name" value="Znf_RING"/>
</dbReference>
<dbReference type="EMBL" id="UYRU01099961">
    <property type="protein sequence ID" value="VDN40939.1"/>
    <property type="molecule type" value="Genomic_DNA"/>
</dbReference>
<keyword evidence="10" id="KW-0539">Nucleus</keyword>
<evidence type="ECO:0000259" key="12">
    <source>
        <dbReference type="PROSITE" id="PS50089"/>
    </source>
</evidence>
<evidence type="ECO:0000256" key="5">
    <source>
        <dbReference type="ARBA" id="ARBA00022723"/>
    </source>
</evidence>
<dbReference type="GO" id="GO:0008270">
    <property type="term" value="F:zinc ion binding"/>
    <property type="evidence" value="ECO:0007669"/>
    <property type="project" value="UniProtKB-KW"/>
</dbReference>
<dbReference type="GO" id="GO:0006302">
    <property type="term" value="P:double-strand break repair"/>
    <property type="evidence" value="ECO:0007669"/>
    <property type="project" value="TreeGrafter"/>
</dbReference>
<dbReference type="PANTHER" id="PTHR23328:SF0">
    <property type="entry name" value="RING-TYPE DOMAIN-CONTAINING PROTEIN"/>
    <property type="match status" value="1"/>
</dbReference>
<evidence type="ECO:0000313" key="13">
    <source>
        <dbReference type="EMBL" id="VDN40939.1"/>
    </source>
</evidence>
<dbReference type="GO" id="GO:0035861">
    <property type="term" value="C:site of double-strand break"/>
    <property type="evidence" value="ECO:0007669"/>
    <property type="project" value="TreeGrafter"/>
</dbReference>
<accession>A0A3P7RJN2</accession>
<dbReference type="PROSITE" id="PS50089">
    <property type="entry name" value="ZF_RING_2"/>
    <property type="match status" value="1"/>
</dbReference>
<keyword evidence="14" id="KW-1185">Reference proteome</keyword>
<gene>
    <name evidence="13" type="ORF">DILT_LOCUS18389</name>
</gene>
<sequence length="199" mass="22308">MPVLSEALWETLRCSICLETCKEPYRLPCEHFYCRGPCLQGLLDSAQPTCPNCRRAFSRADVVPFRTLNNIMNLIETPQQNNQQGEVAICPICTRQVGAPLKWSAHFAELVCADCWSTGEVFRKSNVDEPIQTESSGGNRRSGILTAEQNNQQGKEAVCPCCRQKKPLYMSEIFVEPVCNECRMSGEVALELTINETKV</sequence>
<dbReference type="InterPro" id="IPR013083">
    <property type="entry name" value="Znf_RING/FYVE/PHD"/>
</dbReference>
<evidence type="ECO:0000313" key="14">
    <source>
        <dbReference type="Proteomes" id="UP000281553"/>
    </source>
</evidence>